<dbReference type="Proteomes" id="UP000835052">
    <property type="component" value="Unassembled WGS sequence"/>
</dbReference>
<evidence type="ECO:0000313" key="2">
    <source>
        <dbReference type="EMBL" id="CAD6190614.1"/>
    </source>
</evidence>
<accession>A0A8S1H5L6</accession>
<dbReference type="AlphaFoldDB" id="A0A8S1H5L6"/>
<feature type="domain" description="F-box" evidence="1">
    <location>
        <begin position="1"/>
        <end position="46"/>
    </location>
</feature>
<evidence type="ECO:0000313" key="3">
    <source>
        <dbReference type="Proteomes" id="UP000835052"/>
    </source>
</evidence>
<protein>
    <recommendedName>
        <fullName evidence="1">F-box domain-containing protein</fullName>
    </recommendedName>
</protein>
<organism evidence="2 3">
    <name type="scientific">Caenorhabditis auriculariae</name>
    <dbReference type="NCBI Taxonomy" id="2777116"/>
    <lineage>
        <taxon>Eukaryota</taxon>
        <taxon>Metazoa</taxon>
        <taxon>Ecdysozoa</taxon>
        <taxon>Nematoda</taxon>
        <taxon>Chromadorea</taxon>
        <taxon>Rhabditida</taxon>
        <taxon>Rhabditina</taxon>
        <taxon>Rhabditomorpha</taxon>
        <taxon>Rhabditoidea</taxon>
        <taxon>Rhabditidae</taxon>
        <taxon>Peloderinae</taxon>
        <taxon>Caenorhabditis</taxon>
    </lineage>
</organism>
<dbReference type="PROSITE" id="PS50181">
    <property type="entry name" value="FBOX"/>
    <property type="match status" value="1"/>
</dbReference>
<dbReference type="EMBL" id="CAJGYM010000016">
    <property type="protein sequence ID" value="CAD6190614.1"/>
    <property type="molecule type" value="Genomic_DNA"/>
</dbReference>
<dbReference type="InterPro" id="IPR001810">
    <property type="entry name" value="F-box_dom"/>
</dbReference>
<reference evidence="2" key="1">
    <citation type="submission" date="2020-10" db="EMBL/GenBank/DDBJ databases">
        <authorList>
            <person name="Kikuchi T."/>
        </authorList>
    </citation>
    <scope>NUCLEOTIDE SEQUENCE</scope>
    <source>
        <strain evidence="2">NKZ352</strain>
    </source>
</reference>
<evidence type="ECO:0000259" key="1">
    <source>
        <dbReference type="PROSITE" id="PS50181"/>
    </source>
</evidence>
<keyword evidence="3" id="KW-1185">Reference proteome</keyword>
<comment type="caution">
    <text evidence="2">The sequence shown here is derived from an EMBL/GenBank/DDBJ whole genome shotgun (WGS) entry which is preliminary data.</text>
</comment>
<name>A0A8S1H5L6_9PELO</name>
<sequence length="306" mass="35331">MLNLPSLAMEKVCQHLDATSTRNLSNTCYQLKQLVGQCSKKKVIRVETMKITFLGGNFLERSVKVKVWLRAPQYHEIDMDFQPQPFETSYQLHEISMHRLDMRENAEKLYDVISNYNARHLVLDSQSACIRMMKFIPGNFLFNYVKKLSFNADQRCIWQHFYSFVASDGSVNITLDRAGPRATKGFTRAFSCFLENLRAQKLTCAVIPTLSFKEIIAFVSMNKVKQLVFSHGCELRDVTRVNSQKFIEKLASHPHPGLRNSRRQTRNLNIDEMISFSIGEDHDPSQLEMMNHFKNIPGVEAIVPIF</sequence>
<proteinExistence type="predicted"/>
<gene>
    <name evidence="2" type="ORF">CAUJ_LOCUS6533</name>
</gene>